<name>A0ABP9K0C2_9NOCA</name>
<dbReference type="PRINTS" id="PR00598">
    <property type="entry name" value="HTHMARR"/>
</dbReference>
<dbReference type="Gene3D" id="1.10.10.10">
    <property type="entry name" value="Winged helix-like DNA-binding domain superfamily/Winged helix DNA-binding domain"/>
    <property type="match status" value="1"/>
</dbReference>
<dbReference type="InterPro" id="IPR036390">
    <property type="entry name" value="WH_DNA-bd_sf"/>
</dbReference>
<comment type="caution">
    <text evidence="2">The sequence shown here is derived from an EMBL/GenBank/DDBJ whole genome shotgun (WGS) entry which is preliminary data.</text>
</comment>
<dbReference type="PANTHER" id="PTHR33164:SF57">
    <property type="entry name" value="MARR-FAMILY TRANSCRIPTIONAL REGULATOR"/>
    <property type="match status" value="1"/>
</dbReference>
<dbReference type="InterPro" id="IPR039422">
    <property type="entry name" value="MarR/SlyA-like"/>
</dbReference>
<accession>A0ABP9K0C2</accession>
<dbReference type="InterPro" id="IPR036388">
    <property type="entry name" value="WH-like_DNA-bd_sf"/>
</dbReference>
<proteinExistence type="predicted"/>
<keyword evidence="3" id="KW-1185">Reference proteome</keyword>
<organism evidence="2 3">
    <name type="scientific">Nocardia callitridis</name>
    <dbReference type="NCBI Taxonomy" id="648753"/>
    <lineage>
        <taxon>Bacteria</taxon>
        <taxon>Bacillati</taxon>
        <taxon>Actinomycetota</taxon>
        <taxon>Actinomycetes</taxon>
        <taxon>Mycobacteriales</taxon>
        <taxon>Nocardiaceae</taxon>
        <taxon>Nocardia</taxon>
    </lineage>
</organism>
<evidence type="ECO:0000259" key="1">
    <source>
        <dbReference type="PROSITE" id="PS50995"/>
    </source>
</evidence>
<dbReference type="InterPro" id="IPR000835">
    <property type="entry name" value="HTH_MarR-typ"/>
</dbReference>
<dbReference type="Proteomes" id="UP001500603">
    <property type="component" value="Unassembled WGS sequence"/>
</dbReference>
<evidence type="ECO:0000313" key="3">
    <source>
        <dbReference type="Proteomes" id="UP001500603"/>
    </source>
</evidence>
<dbReference type="PROSITE" id="PS50995">
    <property type="entry name" value="HTH_MARR_2"/>
    <property type="match status" value="1"/>
</dbReference>
<evidence type="ECO:0000313" key="2">
    <source>
        <dbReference type="EMBL" id="GAA5048636.1"/>
    </source>
</evidence>
<gene>
    <name evidence="2" type="ORF">GCM10023318_16600</name>
</gene>
<feature type="domain" description="HTH marR-type" evidence="1">
    <location>
        <begin position="1"/>
        <end position="140"/>
    </location>
</feature>
<reference evidence="3" key="1">
    <citation type="journal article" date="2019" name="Int. J. Syst. Evol. Microbiol.">
        <title>The Global Catalogue of Microorganisms (GCM) 10K type strain sequencing project: providing services to taxonomists for standard genome sequencing and annotation.</title>
        <authorList>
            <consortium name="The Broad Institute Genomics Platform"/>
            <consortium name="The Broad Institute Genome Sequencing Center for Infectious Disease"/>
            <person name="Wu L."/>
            <person name="Ma J."/>
        </authorList>
    </citation>
    <scope>NUCLEOTIDE SEQUENCE [LARGE SCALE GENOMIC DNA]</scope>
    <source>
        <strain evidence="3">JCM 18298</strain>
    </source>
</reference>
<sequence>MRMSSNDSDRTDTGYASAFSTLHREMTVLHGIVARRFDLTVQQVQLLCMLSRHQPSLGELAELLGCDKTNVTGMVDRLDRRELLVRAPDPTDRRVARVVLTPKGVAMRTRIRAALDAELAARLPRQDRARLVELASSVSQRLAEGR</sequence>
<dbReference type="EMBL" id="BAABJM010000001">
    <property type="protein sequence ID" value="GAA5048636.1"/>
    <property type="molecule type" value="Genomic_DNA"/>
</dbReference>
<dbReference type="SMART" id="SM00347">
    <property type="entry name" value="HTH_MARR"/>
    <property type="match status" value="1"/>
</dbReference>
<dbReference type="SUPFAM" id="SSF46785">
    <property type="entry name" value="Winged helix' DNA-binding domain"/>
    <property type="match status" value="1"/>
</dbReference>
<protein>
    <recommendedName>
        <fullName evidence="1">HTH marR-type domain-containing protein</fullName>
    </recommendedName>
</protein>
<dbReference type="PANTHER" id="PTHR33164">
    <property type="entry name" value="TRANSCRIPTIONAL REGULATOR, MARR FAMILY"/>
    <property type="match status" value="1"/>
</dbReference>
<dbReference type="Pfam" id="PF01047">
    <property type="entry name" value="MarR"/>
    <property type="match status" value="1"/>
</dbReference>